<feature type="transmembrane region" description="Helical" evidence="1">
    <location>
        <begin position="20"/>
        <end position="39"/>
    </location>
</feature>
<accession>A0A089LK08</accession>
<reference evidence="2" key="1">
    <citation type="submission" date="2014-08" db="EMBL/GenBank/DDBJ databases">
        <title>Comparative genomics of the Paenibacillus odorifer group.</title>
        <authorList>
            <person name="den Bakker H.C."/>
            <person name="Tsai Y.-C.Y.-C."/>
            <person name="Martin N."/>
            <person name="Korlach J."/>
            <person name="Wiedmann M."/>
        </authorList>
    </citation>
    <scope>NUCLEOTIDE SEQUENCE [LARGE SCALE GENOMIC DNA]</scope>
    <source>
        <strain evidence="2">DSM 13188</strain>
    </source>
</reference>
<dbReference type="AlphaFoldDB" id="A0A089LK08"/>
<feature type="transmembrane region" description="Helical" evidence="1">
    <location>
        <begin position="51"/>
        <end position="68"/>
    </location>
</feature>
<name>A0A089LK08_PAEBO</name>
<dbReference type="KEGG" id="pbd:PBOR_28195"/>
<gene>
    <name evidence="2" type="ORF">PBOR_28195</name>
</gene>
<evidence type="ECO:0008006" key="4">
    <source>
        <dbReference type="Google" id="ProtNLM"/>
    </source>
</evidence>
<dbReference type="Proteomes" id="UP000029518">
    <property type="component" value="Chromosome"/>
</dbReference>
<dbReference type="InterPro" id="IPR023804">
    <property type="entry name" value="DUF3792_TM"/>
</dbReference>
<dbReference type="EMBL" id="CP009285">
    <property type="protein sequence ID" value="AIQ60400.1"/>
    <property type="molecule type" value="Genomic_DNA"/>
</dbReference>
<evidence type="ECO:0000313" key="3">
    <source>
        <dbReference type="Proteomes" id="UP000029518"/>
    </source>
</evidence>
<evidence type="ECO:0000256" key="1">
    <source>
        <dbReference type="SAM" id="Phobius"/>
    </source>
</evidence>
<dbReference type="Pfam" id="PF12670">
    <property type="entry name" value="DUF3792"/>
    <property type="match status" value="1"/>
</dbReference>
<sequence length="130" mass="13777">MSLIRRLFSWKISSPVLSGLCRSFLWMLLGAFVLSLLLWGSGLQEQDLTMYTYIVHGIAAAFGGLTAGSRASSKGWYQGGLTGAFYGLIVLLIGFLALDSAPEGIDFLWVLAAAGIGALGGIFGVNLQKS</sequence>
<organism evidence="2 3">
    <name type="scientific">Paenibacillus borealis</name>
    <dbReference type="NCBI Taxonomy" id="160799"/>
    <lineage>
        <taxon>Bacteria</taxon>
        <taxon>Bacillati</taxon>
        <taxon>Bacillota</taxon>
        <taxon>Bacilli</taxon>
        <taxon>Bacillales</taxon>
        <taxon>Paenibacillaceae</taxon>
        <taxon>Paenibacillus</taxon>
    </lineage>
</organism>
<dbReference type="NCBIfam" id="TIGR04086">
    <property type="entry name" value="TIGR04086_membr"/>
    <property type="match status" value="1"/>
</dbReference>
<dbReference type="OrthoDB" id="2381657at2"/>
<dbReference type="RefSeq" id="WP_042217000.1">
    <property type="nucleotide sequence ID" value="NZ_CP009285.1"/>
</dbReference>
<evidence type="ECO:0000313" key="2">
    <source>
        <dbReference type="EMBL" id="AIQ60400.1"/>
    </source>
</evidence>
<dbReference type="HOGENOM" id="CLU_149197_3_0_9"/>
<keyword evidence="1" id="KW-0812">Transmembrane</keyword>
<proteinExistence type="predicted"/>
<keyword evidence="3" id="KW-1185">Reference proteome</keyword>
<keyword evidence="1" id="KW-0472">Membrane</keyword>
<protein>
    <recommendedName>
        <fullName evidence="4">TIGR04086 family membrane protein</fullName>
    </recommendedName>
</protein>
<feature type="transmembrane region" description="Helical" evidence="1">
    <location>
        <begin position="107"/>
        <end position="127"/>
    </location>
</feature>
<keyword evidence="1" id="KW-1133">Transmembrane helix</keyword>
<feature type="transmembrane region" description="Helical" evidence="1">
    <location>
        <begin position="80"/>
        <end position="101"/>
    </location>
</feature>